<evidence type="ECO:0000256" key="4">
    <source>
        <dbReference type="ARBA" id="ARBA00022630"/>
    </source>
</evidence>
<evidence type="ECO:0000256" key="5">
    <source>
        <dbReference type="ARBA" id="ARBA00022643"/>
    </source>
</evidence>
<evidence type="ECO:0000313" key="16">
    <source>
        <dbReference type="EMBL" id="MBC4018913.1"/>
    </source>
</evidence>
<feature type="region of interest" description="Disordered" evidence="13">
    <location>
        <begin position="1"/>
        <end position="25"/>
    </location>
</feature>
<keyword evidence="5" id="KW-0288">FMN</keyword>
<keyword evidence="10" id="KW-0067">ATP-binding</keyword>
<evidence type="ECO:0000313" key="17">
    <source>
        <dbReference type="Proteomes" id="UP000600101"/>
    </source>
</evidence>
<keyword evidence="12" id="KW-0175">Coiled coil</keyword>
<feature type="domain" description="PAS" evidence="14">
    <location>
        <begin position="124"/>
        <end position="182"/>
    </location>
</feature>
<dbReference type="GO" id="GO:0006355">
    <property type="term" value="P:regulation of DNA-templated transcription"/>
    <property type="evidence" value="ECO:0007669"/>
    <property type="project" value="InterPro"/>
</dbReference>
<evidence type="ECO:0000256" key="11">
    <source>
        <dbReference type="ARBA" id="ARBA00023026"/>
    </source>
</evidence>
<dbReference type="EC" id="2.7.13.3" evidence="2"/>
<feature type="coiled-coil region" evidence="12">
    <location>
        <begin position="86"/>
        <end position="127"/>
    </location>
</feature>
<dbReference type="Gene3D" id="3.30.565.10">
    <property type="entry name" value="Histidine kinase-like ATPase, C-terminal domain"/>
    <property type="match status" value="1"/>
</dbReference>
<sequence>MAGNERQEGTPAAPGPADGENVANLARERDALAAEVQVLKAALGKTATENAPQSGGASAQSAWEAAELRAGEEERRLSLQEAHLLAENLEAANAAFIQTNLELKRRVSELKIELEAARAALRTGEEHLRLIFESATEYAIFTLGLDGRFTSWNPGAQRILGFTEDKILGRPADVIFTPEDREARVPEMEMCRAAEEGRAGNEGWRLRADGSRFWGSGQTMPLVDSDGQLRGFLKILRDQTERHQSKERRALLLRELGHRVKNALATAQAVAAQTLRQAGAPADLRATFEARLMALARSHDMLSQSDWEGAPLHEVVERTLEPYAADGEVGRVTVNGRPVRLAPNTTVTLNLALHELATNAAKYGALSLPGGRIEVTWDLEQRLRNSAPAVTIFWRERGGPPVRPPERRGFGSRLSEHALPHDSGGEVTLNFPPEGVECRIRLPLVVRERLA</sequence>
<evidence type="ECO:0000256" key="8">
    <source>
        <dbReference type="ARBA" id="ARBA00022741"/>
    </source>
</evidence>
<dbReference type="InterPro" id="IPR000700">
    <property type="entry name" value="PAS-assoc_C"/>
</dbReference>
<dbReference type="SMART" id="SM00911">
    <property type="entry name" value="HWE_HK"/>
    <property type="match status" value="1"/>
</dbReference>
<evidence type="ECO:0000256" key="1">
    <source>
        <dbReference type="ARBA" id="ARBA00000085"/>
    </source>
</evidence>
<dbReference type="PANTHER" id="PTHR41523">
    <property type="entry name" value="TWO-COMPONENT SYSTEM SENSOR PROTEIN"/>
    <property type="match status" value="1"/>
</dbReference>
<dbReference type="NCBIfam" id="TIGR00229">
    <property type="entry name" value="sensory_box"/>
    <property type="match status" value="1"/>
</dbReference>
<evidence type="ECO:0000256" key="12">
    <source>
        <dbReference type="SAM" id="Coils"/>
    </source>
</evidence>
<dbReference type="Pfam" id="PF07536">
    <property type="entry name" value="HWE_HK"/>
    <property type="match status" value="1"/>
</dbReference>
<dbReference type="InterPro" id="IPR035965">
    <property type="entry name" value="PAS-like_dom_sf"/>
</dbReference>
<dbReference type="InterPro" id="IPR036890">
    <property type="entry name" value="HATPase_C_sf"/>
</dbReference>
<dbReference type="SMART" id="SM00091">
    <property type="entry name" value="PAS"/>
    <property type="match status" value="1"/>
</dbReference>
<gene>
    <name evidence="16" type="ORF">H7965_27055</name>
</gene>
<comment type="caution">
    <text evidence="16">The sequence shown here is derived from an EMBL/GenBank/DDBJ whole genome shotgun (WGS) entry which is preliminary data.</text>
</comment>
<dbReference type="InterPro" id="IPR000014">
    <property type="entry name" value="PAS"/>
</dbReference>
<evidence type="ECO:0000256" key="13">
    <source>
        <dbReference type="SAM" id="MobiDB-lite"/>
    </source>
</evidence>
<proteinExistence type="predicted"/>
<dbReference type="Gene3D" id="3.30.450.20">
    <property type="entry name" value="PAS domain"/>
    <property type="match status" value="1"/>
</dbReference>
<dbReference type="Proteomes" id="UP000600101">
    <property type="component" value="Unassembled WGS sequence"/>
</dbReference>
<dbReference type="CDD" id="cd00130">
    <property type="entry name" value="PAS"/>
    <property type="match status" value="1"/>
</dbReference>
<keyword evidence="17" id="KW-1185">Reference proteome</keyword>
<protein>
    <recommendedName>
        <fullName evidence="2">histidine kinase</fullName>
        <ecNumber evidence="2">2.7.13.3</ecNumber>
    </recommendedName>
</protein>
<organism evidence="16 17">
    <name type="scientific">Siccirubricoccus deserti</name>
    <dbReference type="NCBI Taxonomy" id="2013562"/>
    <lineage>
        <taxon>Bacteria</taxon>
        <taxon>Pseudomonadati</taxon>
        <taxon>Pseudomonadota</taxon>
        <taxon>Alphaproteobacteria</taxon>
        <taxon>Acetobacterales</taxon>
        <taxon>Roseomonadaceae</taxon>
        <taxon>Siccirubricoccus</taxon>
    </lineage>
</organism>
<evidence type="ECO:0000259" key="14">
    <source>
        <dbReference type="PROSITE" id="PS50112"/>
    </source>
</evidence>
<dbReference type="SUPFAM" id="SSF55874">
    <property type="entry name" value="ATPase domain of HSP90 chaperone/DNA topoisomerase II/histidine kinase"/>
    <property type="match status" value="1"/>
</dbReference>
<keyword evidence="6" id="KW-0808">Transferase</keyword>
<dbReference type="GO" id="GO:0004673">
    <property type="term" value="F:protein histidine kinase activity"/>
    <property type="evidence" value="ECO:0007669"/>
    <property type="project" value="UniProtKB-EC"/>
</dbReference>
<keyword evidence="8" id="KW-0547">Nucleotide-binding</keyword>
<keyword evidence="3" id="KW-0597">Phosphoprotein</keyword>
<dbReference type="InterPro" id="IPR013767">
    <property type="entry name" value="PAS_fold"/>
</dbReference>
<feature type="domain" description="PAC" evidence="15">
    <location>
        <begin position="199"/>
        <end position="251"/>
    </location>
</feature>
<reference evidence="16" key="1">
    <citation type="submission" date="2020-08" db="EMBL/GenBank/DDBJ databases">
        <authorList>
            <person name="Hu Y."/>
            <person name="Nguyen S.V."/>
            <person name="Li F."/>
            <person name="Fanning S."/>
        </authorList>
    </citation>
    <scope>NUCLEOTIDE SEQUENCE</scope>
    <source>
        <strain evidence="16">SYSU D8009</strain>
    </source>
</reference>
<evidence type="ECO:0000256" key="10">
    <source>
        <dbReference type="ARBA" id="ARBA00022840"/>
    </source>
</evidence>
<feature type="region of interest" description="Disordered" evidence="13">
    <location>
        <begin position="46"/>
        <end position="67"/>
    </location>
</feature>
<comment type="catalytic activity">
    <reaction evidence="1">
        <text>ATP + protein L-histidine = ADP + protein N-phospho-L-histidine.</text>
        <dbReference type="EC" id="2.7.13.3"/>
    </reaction>
</comment>
<evidence type="ECO:0000256" key="3">
    <source>
        <dbReference type="ARBA" id="ARBA00022553"/>
    </source>
</evidence>
<evidence type="ECO:0000259" key="15">
    <source>
        <dbReference type="PROSITE" id="PS50113"/>
    </source>
</evidence>
<keyword evidence="4" id="KW-0285">Flavoprotein</keyword>
<dbReference type="PROSITE" id="PS50112">
    <property type="entry name" value="PAS"/>
    <property type="match status" value="1"/>
</dbReference>
<keyword evidence="11" id="KW-0843">Virulence</keyword>
<evidence type="ECO:0000256" key="6">
    <source>
        <dbReference type="ARBA" id="ARBA00022679"/>
    </source>
</evidence>
<keyword evidence="7" id="KW-0677">Repeat</keyword>
<keyword evidence="9" id="KW-0418">Kinase</keyword>
<dbReference type="Pfam" id="PF00989">
    <property type="entry name" value="PAS"/>
    <property type="match status" value="1"/>
</dbReference>
<dbReference type="GO" id="GO:0005524">
    <property type="term" value="F:ATP binding"/>
    <property type="evidence" value="ECO:0007669"/>
    <property type="project" value="UniProtKB-KW"/>
</dbReference>
<feature type="compositionally biased region" description="Low complexity" evidence="13">
    <location>
        <begin position="51"/>
        <end position="65"/>
    </location>
</feature>
<evidence type="ECO:0000256" key="9">
    <source>
        <dbReference type="ARBA" id="ARBA00022777"/>
    </source>
</evidence>
<dbReference type="SUPFAM" id="SSF55785">
    <property type="entry name" value="PYP-like sensor domain (PAS domain)"/>
    <property type="match status" value="1"/>
</dbReference>
<dbReference type="EMBL" id="JACOMF010000092">
    <property type="protein sequence ID" value="MBC4018913.1"/>
    <property type="molecule type" value="Genomic_DNA"/>
</dbReference>
<dbReference type="InterPro" id="IPR011102">
    <property type="entry name" value="Sig_transdc_His_kinase_HWE"/>
</dbReference>
<evidence type="ECO:0000256" key="7">
    <source>
        <dbReference type="ARBA" id="ARBA00022737"/>
    </source>
</evidence>
<dbReference type="PANTHER" id="PTHR41523:SF8">
    <property type="entry name" value="ETHYLENE RESPONSE SENSOR PROTEIN"/>
    <property type="match status" value="1"/>
</dbReference>
<dbReference type="AlphaFoldDB" id="A0A9X0UGH1"/>
<dbReference type="PROSITE" id="PS50113">
    <property type="entry name" value="PAC"/>
    <property type="match status" value="1"/>
</dbReference>
<evidence type="ECO:0000256" key="2">
    <source>
        <dbReference type="ARBA" id="ARBA00012438"/>
    </source>
</evidence>
<accession>A0A9X0UGH1</accession>
<name>A0A9X0UGH1_9PROT</name>